<dbReference type="Proteomes" id="UP000280369">
    <property type="component" value="Segment"/>
</dbReference>
<organism evidence="2">
    <name type="scientific">Acanthamoeba polyphaga mimivirus</name>
    <name type="common">APMV</name>
    <dbReference type="NCBI Taxonomy" id="212035"/>
    <lineage>
        <taxon>Viruses</taxon>
        <taxon>Varidnaviria</taxon>
        <taxon>Bamfordvirae</taxon>
        <taxon>Nucleocytoviricota</taxon>
        <taxon>Megaviricetes</taxon>
        <taxon>Imitervirales</taxon>
        <taxon>Mimiviridae</taxon>
        <taxon>Megamimivirinae</taxon>
        <taxon>Mimivirus</taxon>
        <taxon>Mimivirus bradfordmassiliense</taxon>
    </lineage>
</organism>
<sequence>MIINMSQIELMKTGVDKRLGDRMKYNESQQENIISKNDYFCIRLDGHSFSRFTAKLQKPFDKNFSKAMILTASDAMIEFNAKTAFTQSDEISLIFDNAFPKDIENIDTNKYTHIYGGRILKLVSLSASFVSTRFNYHFSNLVEKYIIDSPNIYNPKTIDNIKNFRATFDARILIFDENNKSEMLNHLIWRCQDGYRNSIQMYAYHHFGPSKINKLKGSEMIDLLEKENKLQWKDIPLWHKYGTIIKKILVDLETTHGISKRTQIKQIAFKITYSDNMLNFVFDKYFDIERLENMTYELVDI</sequence>
<protein>
    <submittedName>
        <fullName evidence="2">tRNA(His) guanylyltransferase</fullName>
    </submittedName>
</protein>
<name>A0A2L2DIU7_MIMIV</name>
<dbReference type="InterPro" id="IPR038469">
    <property type="entry name" value="tRNAHis_GuaTrfase_Thg1_sf"/>
</dbReference>
<dbReference type="InterPro" id="IPR024956">
    <property type="entry name" value="tRNAHis_GuaTrfase_cat"/>
</dbReference>
<reference evidence="2" key="1">
    <citation type="journal article" date="2017" name="Front. Microbiol.">
        <title>Genome Characterization of the First Mimiviruses of Lineage C Isolated in Brazil.</title>
        <authorList>
            <person name="Assis F.L."/>
            <person name="Franco-Luiz A.P.M."/>
            <person name="Dos Santos R.N."/>
            <person name="Campos F.S."/>
            <person name="Dornas F.P."/>
            <person name="Borato P.V.M."/>
            <person name="Franco A.C."/>
            <person name="Abrahao J.S."/>
            <person name="Colson P."/>
            <person name="Scola B."/>
        </authorList>
    </citation>
    <scope>NUCLEOTIDE SEQUENCE [LARGE SCALE GENOMIC DNA]</scope>
</reference>
<dbReference type="InterPro" id="IPR007537">
    <property type="entry name" value="tRNAHis_GuaTrfase_Thg1"/>
</dbReference>
<dbReference type="PANTHER" id="PTHR12729">
    <property type="entry name" value="TRNA(HIS) GUANYLYLTRANSFERASE-RELATED"/>
    <property type="match status" value="1"/>
</dbReference>
<keyword evidence="2" id="KW-0548">Nucleotidyltransferase</keyword>
<dbReference type="Gene3D" id="3.30.70.3000">
    <property type="match status" value="1"/>
</dbReference>
<proteinExistence type="predicted"/>
<dbReference type="GO" id="GO:0006400">
    <property type="term" value="P:tRNA modification"/>
    <property type="evidence" value="ECO:0007669"/>
    <property type="project" value="InterPro"/>
</dbReference>
<dbReference type="GO" id="GO:0008193">
    <property type="term" value="F:tRNA guanylyltransferase activity"/>
    <property type="evidence" value="ECO:0007669"/>
    <property type="project" value="InterPro"/>
</dbReference>
<dbReference type="EMBL" id="MG602507">
    <property type="protein sequence ID" value="AVG46088.1"/>
    <property type="molecule type" value="Genomic_DNA"/>
</dbReference>
<keyword evidence="2" id="KW-0808">Transferase</keyword>
<evidence type="ECO:0000313" key="2">
    <source>
        <dbReference type="EMBL" id="AVG46088.1"/>
    </source>
</evidence>
<dbReference type="PANTHER" id="PTHR12729:SF1">
    <property type="entry name" value="TRNAHIS GUANYLYLTRANSFERASE CATALYTIC DOMAIN-CONTAINING PROTEIN"/>
    <property type="match status" value="1"/>
</dbReference>
<dbReference type="GO" id="GO:0000287">
    <property type="term" value="F:magnesium ion binding"/>
    <property type="evidence" value="ECO:0007669"/>
    <property type="project" value="InterPro"/>
</dbReference>
<evidence type="ECO:0000259" key="1">
    <source>
        <dbReference type="Pfam" id="PF04446"/>
    </source>
</evidence>
<organismHost>
    <name type="scientific">Acanthamoeba polyphaga</name>
    <name type="common">Amoeba</name>
    <dbReference type="NCBI Taxonomy" id="5757"/>
</organismHost>
<accession>A0A2L2DIU7</accession>
<feature type="domain" description="tRNAHis guanylyltransferase catalytic" evidence="1">
    <location>
        <begin position="22"/>
        <end position="174"/>
    </location>
</feature>
<dbReference type="Pfam" id="PF04446">
    <property type="entry name" value="Thg1"/>
    <property type="match status" value="1"/>
</dbReference>